<dbReference type="FunFam" id="3.15.10.30:FF:000001">
    <property type="entry name" value="Takeout-like protein 1"/>
    <property type="match status" value="1"/>
</dbReference>
<dbReference type="Gene3D" id="3.15.10.30">
    <property type="entry name" value="Haemolymph juvenile hormone binding protein"/>
    <property type="match status" value="1"/>
</dbReference>
<evidence type="ECO:0000256" key="2">
    <source>
        <dbReference type="ARBA" id="ARBA00023108"/>
    </source>
</evidence>
<protein>
    <submittedName>
        <fullName evidence="5">Secreted Juvenile haemolymph binding protein-like protein</fullName>
    </submittedName>
</protein>
<evidence type="ECO:0000256" key="4">
    <source>
        <dbReference type="SAM" id="Phobius"/>
    </source>
</evidence>
<keyword evidence="4" id="KW-0812">Transmembrane</keyword>
<dbReference type="GO" id="GO:0007623">
    <property type="term" value="P:circadian rhythm"/>
    <property type="evidence" value="ECO:0007669"/>
    <property type="project" value="UniProtKB-ARBA"/>
</dbReference>
<keyword evidence="4" id="KW-1133">Transmembrane helix</keyword>
<keyword evidence="4" id="KW-0472">Membrane</keyword>
<dbReference type="EMBL" id="KY031009">
    <property type="protein sequence ID" value="ATU82760.1"/>
    <property type="molecule type" value="mRNA"/>
</dbReference>
<dbReference type="PANTHER" id="PTHR11008">
    <property type="entry name" value="PROTEIN TAKEOUT-LIKE PROTEIN"/>
    <property type="match status" value="1"/>
</dbReference>
<dbReference type="Pfam" id="PF06585">
    <property type="entry name" value="JHBP"/>
    <property type="match status" value="1"/>
</dbReference>
<proteinExistence type="evidence at transcript level"/>
<dbReference type="SMART" id="SM00700">
    <property type="entry name" value="JHBP"/>
    <property type="match status" value="1"/>
</dbReference>
<dbReference type="GO" id="GO:0005615">
    <property type="term" value="C:extracellular space"/>
    <property type="evidence" value="ECO:0007669"/>
    <property type="project" value="TreeGrafter"/>
</dbReference>
<name>A0A2K8JRU5_PRIPG</name>
<evidence type="ECO:0000256" key="1">
    <source>
        <dbReference type="ARBA" id="ARBA00022729"/>
    </source>
</evidence>
<sequence>MDHMWYFWVFNLCWVTTTIAVKLPAYVKTCSRNDPNISECALRHGKEIIPKIIPGDPNIRLPRLEPLLLERVEIHPNNNGGSIHMRLTCYKCLVIGLSQAKLKDIKLDLDRKHIDIKLSIPRLSVTGKYDVAGKVLLFPITGKGISNITLTDLEVDAGLDWKLIKRKRHEFSQFTRHRVTFTASGLKMHLSNLFNGDKMLSDNMNMILNTNWREVLNDLKPSISDTVGQIIRITLNQIFDVIPYSQFFPDT</sequence>
<accession>A0A2K8JRU5</accession>
<dbReference type="InterPro" id="IPR010562">
    <property type="entry name" value="Haemolymph_juvenile_hormone-bd"/>
</dbReference>
<reference evidence="5" key="1">
    <citation type="submission" date="2016-10" db="EMBL/GenBank/DDBJ databases">
        <title>The assassin bug Pristhesancus plagipennis produces two different types of venom.</title>
        <authorList>
            <person name="Walker A.A."/>
            <person name="Herzig V."/>
            <person name="Jin J."/>
            <person name="Fry B.G."/>
            <person name="King G.F."/>
        </authorList>
    </citation>
    <scope>NUCLEOTIDE SEQUENCE</scope>
    <source>
        <tissue evidence="5">Venom/labial glands</tissue>
    </source>
</reference>
<dbReference type="InterPro" id="IPR038606">
    <property type="entry name" value="To_sf"/>
</dbReference>
<evidence type="ECO:0000256" key="3">
    <source>
        <dbReference type="ARBA" id="ARBA00060902"/>
    </source>
</evidence>
<keyword evidence="1" id="KW-0732">Signal</keyword>
<feature type="transmembrane region" description="Helical" evidence="4">
    <location>
        <begin position="6"/>
        <end position="27"/>
    </location>
</feature>
<evidence type="ECO:0000313" key="5">
    <source>
        <dbReference type="EMBL" id="ATU82760.1"/>
    </source>
</evidence>
<dbReference type="AlphaFoldDB" id="A0A2K8JRU5"/>
<organism evidence="5">
    <name type="scientific">Pristhesancus plagipennis</name>
    <name type="common">Common assassin bug</name>
    <dbReference type="NCBI Taxonomy" id="1955184"/>
    <lineage>
        <taxon>Eukaryota</taxon>
        <taxon>Metazoa</taxon>
        <taxon>Ecdysozoa</taxon>
        <taxon>Arthropoda</taxon>
        <taxon>Hexapoda</taxon>
        <taxon>Insecta</taxon>
        <taxon>Pterygota</taxon>
        <taxon>Neoptera</taxon>
        <taxon>Paraneoptera</taxon>
        <taxon>Hemiptera</taxon>
        <taxon>Heteroptera</taxon>
        <taxon>Panheteroptera</taxon>
        <taxon>Cimicomorpha</taxon>
        <taxon>Reduviidae</taxon>
        <taxon>Harpactorinae</taxon>
        <taxon>Harpactorini</taxon>
        <taxon>Pristhesancus</taxon>
    </lineage>
</organism>
<keyword evidence="2" id="KW-0090">Biological rhythms</keyword>
<comment type="similarity">
    <text evidence="3">Belongs to the TO family.</text>
</comment>
<dbReference type="PANTHER" id="PTHR11008:SF40">
    <property type="entry name" value="PROTEIN TAKEOUT"/>
    <property type="match status" value="1"/>
</dbReference>